<dbReference type="InterPro" id="IPR036291">
    <property type="entry name" value="NAD(P)-bd_dom_sf"/>
</dbReference>
<comment type="caution">
    <text evidence="1">The sequence shown here is derived from an EMBL/GenBank/DDBJ whole genome shotgun (WGS) entry which is preliminary data.</text>
</comment>
<keyword evidence="2" id="KW-1185">Reference proteome</keyword>
<dbReference type="Pfam" id="PF00106">
    <property type="entry name" value="adh_short"/>
    <property type="match status" value="1"/>
</dbReference>
<evidence type="ECO:0000313" key="2">
    <source>
        <dbReference type="Proteomes" id="UP001601288"/>
    </source>
</evidence>
<organism evidence="1 2">
    <name type="scientific">Streptomyces massasporeus</name>
    <dbReference type="NCBI Taxonomy" id="67324"/>
    <lineage>
        <taxon>Bacteria</taxon>
        <taxon>Bacillati</taxon>
        <taxon>Actinomycetota</taxon>
        <taxon>Actinomycetes</taxon>
        <taxon>Kitasatosporales</taxon>
        <taxon>Streptomycetaceae</taxon>
        <taxon>Streptomyces</taxon>
    </lineage>
</organism>
<dbReference type="InterPro" id="IPR002347">
    <property type="entry name" value="SDR_fam"/>
</dbReference>
<name>A0ABW6LF73_9ACTN</name>
<dbReference type="SUPFAM" id="SSF51735">
    <property type="entry name" value="NAD(P)-binding Rossmann-fold domains"/>
    <property type="match status" value="1"/>
</dbReference>
<reference evidence="1 2" key="1">
    <citation type="submission" date="2024-10" db="EMBL/GenBank/DDBJ databases">
        <title>The Natural Products Discovery Center: Release of the First 8490 Sequenced Strains for Exploring Actinobacteria Biosynthetic Diversity.</title>
        <authorList>
            <person name="Kalkreuter E."/>
            <person name="Kautsar S.A."/>
            <person name="Yang D."/>
            <person name="Bader C.D."/>
            <person name="Teijaro C.N."/>
            <person name="Fluegel L."/>
            <person name="Davis C.M."/>
            <person name="Simpson J.R."/>
            <person name="Lauterbach L."/>
            <person name="Steele A.D."/>
            <person name="Gui C."/>
            <person name="Meng S."/>
            <person name="Li G."/>
            <person name="Viehrig K."/>
            <person name="Ye F."/>
            <person name="Su P."/>
            <person name="Kiefer A.F."/>
            <person name="Nichols A."/>
            <person name="Cepeda A.J."/>
            <person name="Yan W."/>
            <person name="Fan B."/>
            <person name="Jiang Y."/>
            <person name="Adhikari A."/>
            <person name="Zheng C.-J."/>
            <person name="Schuster L."/>
            <person name="Cowan T.M."/>
            <person name="Smanski M.J."/>
            <person name="Chevrette M.G."/>
            <person name="De Carvalho L.P.S."/>
            <person name="Shen B."/>
        </authorList>
    </citation>
    <scope>NUCLEOTIDE SEQUENCE [LARGE SCALE GENOMIC DNA]</scope>
    <source>
        <strain evidence="1 2">NPDC007066</strain>
    </source>
</reference>
<accession>A0ABW6LF73</accession>
<proteinExistence type="predicted"/>
<protein>
    <submittedName>
        <fullName evidence="1">SDR family NAD(P)-dependent oxidoreductase</fullName>
    </submittedName>
</protein>
<dbReference type="Proteomes" id="UP001601288">
    <property type="component" value="Unassembled WGS sequence"/>
</dbReference>
<dbReference type="Gene3D" id="3.40.50.720">
    <property type="entry name" value="NAD(P)-binding Rossmann-like Domain"/>
    <property type="match status" value="1"/>
</dbReference>
<gene>
    <name evidence="1" type="ORF">ACFYM3_21160</name>
</gene>
<evidence type="ECO:0000313" key="1">
    <source>
        <dbReference type="EMBL" id="MFE9227101.1"/>
    </source>
</evidence>
<dbReference type="EMBL" id="JBIAFP010000012">
    <property type="protein sequence ID" value="MFE9227101.1"/>
    <property type="molecule type" value="Genomic_DNA"/>
</dbReference>
<dbReference type="RefSeq" id="WP_358289583.1">
    <property type="nucleotide sequence ID" value="NZ_JBEYGJ010000039.1"/>
</dbReference>
<sequence>MNVAQRVAIVTGGGGGIGSALVARLAREGARVVVAAAWSMPLSHTPPIWRGAALRPPWPPSRAN</sequence>